<evidence type="ECO:0000259" key="2">
    <source>
        <dbReference type="Pfam" id="PF05678"/>
    </source>
</evidence>
<sequence>MCHSKTITKTEGNDDATATAEQLAVIGSSLVLQQQQQQKPGAIAAVSDGTPSAAVVEEGTCAAAAAAAASSGSFSWELRKTAAVVGTGTSTAQLREEQDQQSRQPGRRVLGQALKKVQRKQSHGRIRKLPSQQQKQPSLQNFKAPVIIHTYSPKTIHTEPEHFMSLVQKLTGSSHTRLRLADKKELCGSYTSSSMSSCLGGCTENKIDACLLQQQDVVSELLLQPELCNSSFVSESPAQYCSPSSPAASSSSEEEDQYSRFPCNSGLVAKMNMQTLLQCDDELSPKGPLPSYGGGHELLQEYVDAGGSYEFLNPSIFFSVSSAFDQLQAATNPSSVAAAKREPLSPGTLSSFSDGLTFSFAGADMVTLDAAPSASTSCNNIGTSTTCKFGLPQRSHELHHQDDHMMSLNSGAAAFGGCSGTDQSSCIDAAAGLSYTNFASTVPAETFNELMADILLPTAQLSPASSAAMSWSSSFFQLPECFNTSSPSDSSPALPFSHIAYSPTPGNMLSLRDIEAALYIDDLLRG</sequence>
<feature type="region of interest" description="Disordered" evidence="1">
    <location>
        <begin position="235"/>
        <end position="258"/>
    </location>
</feature>
<dbReference type="InterPro" id="IPR008889">
    <property type="entry name" value="VQ"/>
</dbReference>
<evidence type="ECO:0000313" key="4">
    <source>
        <dbReference type="Proteomes" id="UP001497444"/>
    </source>
</evidence>
<feature type="compositionally biased region" description="Low complexity" evidence="1">
    <location>
        <begin position="236"/>
        <end position="251"/>
    </location>
</feature>
<dbReference type="Pfam" id="PF05678">
    <property type="entry name" value="VQ"/>
    <property type="match status" value="1"/>
</dbReference>
<gene>
    <name evidence="3" type="ORF">CSSPJE1EN1_LOCUS28407</name>
</gene>
<dbReference type="EMBL" id="CAXAQS010000759">
    <property type="protein sequence ID" value="CAK9253029.1"/>
    <property type="molecule type" value="Genomic_DNA"/>
</dbReference>
<dbReference type="PANTHER" id="PTHR33143:SF6">
    <property type="entry name" value="OS08G0102900 PROTEIN"/>
    <property type="match status" value="1"/>
</dbReference>
<evidence type="ECO:0000256" key="1">
    <source>
        <dbReference type="SAM" id="MobiDB-lite"/>
    </source>
</evidence>
<reference evidence="3" key="1">
    <citation type="submission" date="2024-02" db="EMBL/GenBank/DDBJ databases">
        <authorList>
            <consortium name="ELIXIR-Norway"/>
            <consortium name="Elixir Norway"/>
        </authorList>
    </citation>
    <scope>NUCLEOTIDE SEQUENCE</scope>
</reference>
<proteinExistence type="predicted"/>
<keyword evidence="4" id="KW-1185">Reference proteome</keyword>
<name>A0ABP0VF11_9BRYO</name>
<dbReference type="PANTHER" id="PTHR33143">
    <property type="entry name" value="F16F4.1 PROTEIN-RELATED"/>
    <property type="match status" value="1"/>
</dbReference>
<dbReference type="InterPro" id="IPR039607">
    <property type="entry name" value="VQ_8/17/18/20/21/25"/>
</dbReference>
<dbReference type="Proteomes" id="UP001497444">
    <property type="component" value="Unassembled WGS sequence"/>
</dbReference>
<evidence type="ECO:0000313" key="3">
    <source>
        <dbReference type="EMBL" id="CAK9253029.1"/>
    </source>
</evidence>
<feature type="domain" description="VQ" evidence="2">
    <location>
        <begin position="150"/>
        <end position="175"/>
    </location>
</feature>
<accession>A0ABP0VF11</accession>
<organism evidence="3 4">
    <name type="scientific">Sphagnum jensenii</name>
    <dbReference type="NCBI Taxonomy" id="128206"/>
    <lineage>
        <taxon>Eukaryota</taxon>
        <taxon>Viridiplantae</taxon>
        <taxon>Streptophyta</taxon>
        <taxon>Embryophyta</taxon>
        <taxon>Bryophyta</taxon>
        <taxon>Sphagnophytina</taxon>
        <taxon>Sphagnopsida</taxon>
        <taxon>Sphagnales</taxon>
        <taxon>Sphagnaceae</taxon>
        <taxon>Sphagnum</taxon>
    </lineage>
</organism>
<comment type="caution">
    <text evidence="3">The sequence shown here is derived from an EMBL/GenBank/DDBJ whole genome shotgun (WGS) entry which is preliminary data.</text>
</comment>
<protein>
    <recommendedName>
        <fullName evidence="2">VQ domain-containing protein</fullName>
    </recommendedName>
</protein>